<name>A0AA41DA70_9BACT</name>
<accession>A0AA41DA70</accession>
<reference evidence="1 2" key="1">
    <citation type="journal article" date="2021" name="Sci. Rep.">
        <title>The distribution of antibiotic resistance genes in chicken gut microbiota commensals.</title>
        <authorList>
            <person name="Juricova H."/>
            <person name="Matiasovicova J."/>
            <person name="Kubasova T."/>
            <person name="Cejkova D."/>
            <person name="Rychlik I."/>
        </authorList>
    </citation>
    <scope>NUCLEOTIDE SEQUENCE [LARGE SCALE GENOMIC DNA]</scope>
    <source>
        <strain evidence="1 2">An421</strain>
    </source>
</reference>
<keyword evidence="2" id="KW-1185">Reference proteome</keyword>
<dbReference type="Proteomes" id="UP000698924">
    <property type="component" value="Unassembled WGS sequence"/>
</dbReference>
<comment type="caution">
    <text evidence="1">The sequence shown here is derived from an EMBL/GenBank/DDBJ whole genome shotgun (WGS) entry which is preliminary data.</text>
</comment>
<protein>
    <submittedName>
        <fullName evidence="1">Uncharacterized protein</fullName>
    </submittedName>
</protein>
<dbReference type="EMBL" id="JACJMO010000004">
    <property type="protein sequence ID" value="MBM6856982.1"/>
    <property type="molecule type" value="Genomic_DNA"/>
</dbReference>
<evidence type="ECO:0000313" key="2">
    <source>
        <dbReference type="Proteomes" id="UP000698924"/>
    </source>
</evidence>
<gene>
    <name evidence="1" type="ORF">H6D15_05090</name>
</gene>
<proteinExistence type="predicted"/>
<dbReference type="RefSeq" id="WP_204971332.1">
    <property type="nucleotide sequence ID" value="NZ_JAAZTS010000004.1"/>
</dbReference>
<organism evidence="1 2">
    <name type="scientific">Caecibacteroides pullorum</name>
    <dbReference type="NCBI Taxonomy" id="2725562"/>
    <lineage>
        <taxon>Bacteria</taxon>
        <taxon>Pseudomonadati</taxon>
        <taxon>Bacteroidota</taxon>
        <taxon>Bacteroidia</taxon>
        <taxon>Bacteroidales</taxon>
        <taxon>Bacteroidaceae</taxon>
        <taxon>Caecibacteroides</taxon>
    </lineage>
</organism>
<sequence length="55" mass="6391">MEKEVMMNGENVREAYEAPKCEMIEMQNEGVLCASDVTNTRWDGLQEKDYSSVWD</sequence>
<evidence type="ECO:0000313" key="1">
    <source>
        <dbReference type="EMBL" id="MBM6856982.1"/>
    </source>
</evidence>
<dbReference type="AlphaFoldDB" id="A0AA41DA70"/>